<sequence length="68" mass="7390">MSLLAEPLRKKAHFGLWRSLAALELRPLPCQLLLLHSEPAQLAPAAVLHRHLVLAPSADVPDQGQLGL</sequence>
<dbReference type="AlphaFoldDB" id="A0A9Q1IYY6"/>
<keyword evidence="2" id="KW-1185">Reference proteome</keyword>
<evidence type="ECO:0000313" key="1">
    <source>
        <dbReference type="EMBL" id="KAJ8359118.1"/>
    </source>
</evidence>
<gene>
    <name evidence="1" type="ORF">SKAU_G00156430</name>
</gene>
<accession>A0A9Q1IYY6</accession>
<protein>
    <submittedName>
        <fullName evidence="1">Uncharacterized protein</fullName>
    </submittedName>
</protein>
<dbReference type="EMBL" id="JAINUF010000005">
    <property type="protein sequence ID" value="KAJ8359118.1"/>
    <property type="molecule type" value="Genomic_DNA"/>
</dbReference>
<reference evidence="1" key="1">
    <citation type="journal article" date="2023" name="Science">
        <title>Genome structures resolve the early diversification of teleost fishes.</title>
        <authorList>
            <person name="Parey E."/>
            <person name="Louis A."/>
            <person name="Montfort J."/>
            <person name="Bouchez O."/>
            <person name="Roques C."/>
            <person name="Iampietro C."/>
            <person name="Lluch J."/>
            <person name="Castinel A."/>
            <person name="Donnadieu C."/>
            <person name="Desvignes T."/>
            <person name="Floi Bucao C."/>
            <person name="Jouanno E."/>
            <person name="Wen M."/>
            <person name="Mejri S."/>
            <person name="Dirks R."/>
            <person name="Jansen H."/>
            <person name="Henkel C."/>
            <person name="Chen W.J."/>
            <person name="Zahm M."/>
            <person name="Cabau C."/>
            <person name="Klopp C."/>
            <person name="Thompson A.W."/>
            <person name="Robinson-Rechavi M."/>
            <person name="Braasch I."/>
            <person name="Lecointre G."/>
            <person name="Bobe J."/>
            <person name="Postlethwait J.H."/>
            <person name="Berthelot C."/>
            <person name="Roest Crollius H."/>
            <person name="Guiguen Y."/>
        </authorList>
    </citation>
    <scope>NUCLEOTIDE SEQUENCE</scope>
    <source>
        <strain evidence="1">WJC10195</strain>
    </source>
</reference>
<dbReference type="Proteomes" id="UP001152622">
    <property type="component" value="Chromosome 5"/>
</dbReference>
<comment type="caution">
    <text evidence="1">The sequence shown here is derived from an EMBL/GenBank/DDBJ whole genome shotgun (WGS) entry which is preliminary data.</text>
</comment>
<proteinExistence type="predicted"/>
<name>A0A9Q1IYY6_SYNKA</name>
<organism evidence="1 2">
    <name type="scientific">Synaphobranchus kaupii</name>
    <name type="common">Kaup's arrowtooth eel</name>
    <dbReference type="NCBI Taxonomy" id="118154"/>
    <lineage>
        <taxon>Eukaryota</taxon>
        <taxon>Metazoa</taxon>
        <taxon>Chordata</taxon>
        <taxon>Craniata</taxon>
        <taxon>Vertebrata</taxon>
        <taxon>Euteleostomi</taxon>
        <taxon>Actinopterygii</taxon>
        <taxon>Neopterygii</taxon>
        <taxon>Teleostei</taxon>
        <taxon>Anguilliformes</taxon>
        <taxon>Synaphobranchidae</taxon>
        <taxon>Synaphobranchus</taxon>
    </lineage>
</organism>
<evidence type="ECO:0000313" key="2">
    <source>
        <dbReference type="Proteomes" id="UP001152622"/>
    </source>
</evidence>